<dbReference type="PANTHER" id="PTHR28036:SF1">
    <property type="entry name" value="DASH COMPLEX SUBUNIT DAD2"/>
    <property type="match status" value="1"/>
</dbReference>
<name>A0A8H5GTH0_9AGAR</name>
<evidence type="ECO:0000256" key="16">
    <source>
        <dbReference type="ARBA" id="ARBA00023328"/>
    </source>
</evidence>
<keyword evidence="9" id="KW-0493">Microtubule</keyword>
<dbReference type="GO" id="GO:1990023">
    <property type="term" value="C:mitotic spindle midzone"/>
    <property type="evidence" value="ECO:0007669"/>
    <property type="project" value="TreeGrafter"/>
</dbReference>
<evidence type="ECO:0000256" key="3">
    <source>
        <dbReference type="ARBA" id="ARBA00004629"/>
    </source>
</evidence>
<reference evidence="19 20" key="1">
    <citation type="journal article" date="2020" name="ISME J.">
        <title>Uncovering the hidden diversity of litter-decomposition mechanisms in mushroom-forming fungi.</title>
        <authorList>
            <person name="Floudas D."/>
            <person name="Bentzer J."/>
            <person name="Ahren D."/>
            <person name="Johansson T."/>
            <person name="Persson P."/>
            <person name="Tunlid A."/>
        </authorList>
    </citation>
    <scope>NUCLEOTIDE SEQUENCE [LARGE SCALE GENOMIC DNA]</scope>
    <source>
        <strain evidence="19 20">CBS 291.85</strain>
    </source>
</reference>
<dbReference type="GO" id="GO:0051301">
    <property type="term" value="P:cell division"/>
    <property type="evidence" value="ECO:0007669"/>
    <property type="project" value="UniProtKB-KW"/>
</dbReference>
<dbReference type="GO" id="GO:0005874">
    <property type="term" value="C:microtubule"/>
    <property type="evidence" value="ECO:0007669"/>
    <property type="project" value="UniProtKB-KW"/>
</dbReference>
<keyword evidence="6" id="KW-0158">Chromosome</keyword>
<comment type="similarity">
    <text evidence="4">Belongs to the DASH complex DAD2 family.</text>
</comment>
<evidence type="ECO:0000256" key="15">
    <source>
        <dbReference type="ARBA" id="ARBA00023306"/>
    </source>
</evidence>
<keyword evidence="10" id="KW-0498">Mitosis</keyword>
<keyword evidence="11" id="KW-0159">Chromosome partition</keyword>
<protein>
    <recommendedName>
        <fullName evidence="5">DASH complex subunit DAD2</fullName>
    </recommendedName>
    <alternativeName>
        <fullName evidence="17">Outer kinetochore protein DAD2</fullName>
    </alternativeName>
</protein>
<dbReference type="AlphaFoldDB" id="A0A8H5GTH0"/>
<evidence type="ECO:0000256" key="2">
    <source>
        <dbReference type="ARBA" id="ARBA00004186"/>
    </source>
</evidence>
<evidence type="ECO:0000256" key="4">
    <source>
        <dbReference type="ARBA" id="ARBA00005501"/>
    </source>
</evidence>
<feature type="compositionally biased region" description="Polar residues" evidence="18">
    <location>
        <begin position="7"/>
        <end position="21"/>
    </location>
</feature>
<proteinExistence type="inferred from homology"/>
<organism evidence="19 20">
    <name type="scientific">Tetrapyrgos nigripes</name>
    <dbReference type="NCBI Taxonomy" id="182062"/>
    <lineage>
        <taxon>Eukaryota</taxon>
        <taxon>Fungi</taxon>
        <taxon>Dikarya</taxon>
        <taxon>Basidiomycota</taxon>
        <taxon>Agaricomycotina</taxon>
        <taxon>Agaricomycetes</taxon>
        <taxon>Agaricomycetidae</taxon>
        <taxon>Agaricales</taxon>
        <taxon>Marasmiineae</taxon>
        <taxon>Marasmiaceae</taxon>
        <taxon>Tetrapyrgos</taxon>
    </lineage>
</organism>
<keyword evidence="7" id="KW-0963">Cytoplasm</keyword>
<dbReference type="Pfam" id="PF08654">
    <property type="entry name" value="DASH_Dad2"/>
    <property type="match status" value="1"/>
</dbReference>
<evidence type="ECO:0000256" key="5">
    <source>
        <dbReference type="ARBA" id="ARBA00020260"/>
    </source>
</evidence>
<dbReference type="GO" id="GO:0000278">
    <property type="term" value="P:mitotic cell cycle"/>
    <property type="evidence" value="ECO:0007669"/>
    <property type="project" value="InterPro"/>
</dbReference>
<evidence type="ECO:0000256" key="10">
    <source>
        <dbReference type="ARBA" id="ARBA00022776"/>
    </source>
</evidence>
<evidence type="ECO:0000256" key="6">
    <source>
        <dbReference type="ARBA" id="ARBA00022454"/>
    </source>
</evidence>
<dbReference type="OrthoDB" id="3230169at2759"/>
<keyword evidence="12" id="KW-0995">Kinetochore</keyword>
<dbReference type="GO" id="GO:0008608">
    <property type="term" value="P:attachment of spindle microtubules to kinetochore"/>
    <property type="evidence" value="ECO:0007669"/>
    <property type="project" value="TreeGrafter"/>
</dbReference>
<evidence type="ECO:0000256" key="8">
    <source>
        <dbReference type="ARBA" id="ARBA00022618"/>
    </source>
</evidence>
<evidence type="ECO:0000256" key="13">
    <source>
        <dbReference type="ARBA" id="ARBA00023212"/>
    </source>
</evidence>
<evidence type="ECO:0000256" key="7">
    <source>
        <dbReference type="ARBA" id="ARBA00022490"/>
    </source>
</evidence>
<gene>
    <name evidence="19" type="ORF">D9758_002134</name>
</gene>
<evidence type="ECO:0000256" key="14">
    <source>
        <dbReference type="ARBA" id="ARBA00023242"/>
    </source>
</evidence>
<keyword evidence="15" id="KW-0131">Cell cycle</keyword>
<evidence type="ECO:0000256" key="1">
    <source>
        <dbReference type="ARBA" id="ARBA00004123"/>
    </source>
</evidence>
<dbReference type="GO" id="GO:0044732">
    <property type="term" value="C:mitotic spindle pole body"/>
    <property type="evidence" value="ECO:0007669"/>
    <property type="project" value="TreeGrafter"/>
</dbReference>
<dbReference type="Proteomes" id="UP000559256">
    <property type="component" value="Unassembled WGS sequence"/>
</dbReference>
<dbReference type="GO" id="GO:0042729">
    <property type="term" value="C:DASH complex"/>
    <property type="evidence" value="ECO:0007669"/>
    <property type="project" value="InterPro"/>
</dbReference>
<dbReference type="EMBL" id="JAACJM010000010">
    <property type="protein sequence ID" value="KAF5370694.1"/>
    <property type="molecule type" value="Genomic_DNA"/>
</dbReference>
<evidence type="ECO:0000256" key="12">
    <source>
        <dbReference type="ARBA" id="ARBA00022838"/>
    </source>
</evidence>
<evidence type="ECO:0000256" key="9">
    <source>
        <dbReference type="ARBA" id="ARBA00022701"/>
    </source>
</evidence>
<dbReference type="PANTHER" id="PTHR28036">
    <property type="entry name" value="DASH COMPLEX SUBUNIT DAD2"/>
    <property type="match status" value="1"/>
</dbReference>
<evidence type="ECO:0000256" key="11">
    <source>
        <dbReference type="ARBA" id="ARBA00022829"/>
    </source>
</evidence>
<accession>A0A8H5GTH0</accession>
<keyword evidence="20" id="KW-1185">Reference proteome</keyword>
<keyword evidence="8" id="KW-0132">Cell division</keyword>
<keyword evidence="14" id="KW-0539">Nucleus</keyword>
<evidence type="ECO:0000313" key="20">
    <source>
        <dbReference type="Proteomes" id="UP000559256"/>
    </source>
</evidence>
<evidence type="ECO:0000313" key="19">
    <source>
        <dbReference type="EMBL" id="KAF5370694.1"/>
    </source>
</evidence>
<keyword evidence="13" id="KW-0206">Cytoskeleton</keyword>
<comment type="subcellular location">
    <subcellularLocation>
        <location evidence="3">Chromosome</location>
        <location evidence="3">Centromere</location>
        <location evidence="3">Kinetochore</location>
    </subcellularLocation>
    <subcellularLocation>
        <location evidence="2">Cytoplasm</location>
        <location evidence="2">Cytoskeleton</location>
        <location evidence="2">Spindle</location>
    </subcellularLocation>
    <subcellularLocation>
        <location evidence="1">Nucleus</location>
    </subcellularLocation>
</comment>
<evidence type="ECO:0000256" key="18">
    <source>
        <dbReference type="SAM" id="MobiDB-lite"/>
    </source>
</evidence>
<evidence type="ECO:0000256" key="17">
    <source>
        <dbReference type="ARBA" id="ARBA00030568"/>
    </source>
</evidence>
<feature type="region of interest" description="Disordered" evidence="18">
    <location>
        <begin position="1"/>
        <end position="21"/>
    </location>
</feature>
<comment type="caution">
    <text evidence="19">The sequence shown here is derived from an EMBL/GenBank/DDBJ whole genome shotgun (WGS) entry which is preliminary data.</text>
</comment>
<sequence length="137" mass="15362">MRPSIIANRTSYAPGSNPQTNSAATQARLLEKKKEYDGVAALDRASTQYLERVTQIAEQCEIMSNAGECHGQVLAQWMRMVKILNLFREAFPPLFVFTHSDLPLVSSAQDDDQKGEQLVRLPIEDLDADSSHESQQR</sequence>
<keyword evidence="16" id="KW-0137">Centromere</keyword>
<dbReference type="InterPro" id="IPR013963">
    <property type="entry name" value="DASH_Dad2"/>
</dbReference>